<dbReference type="AlphaFoldDB" id="A0A2S8GJ99"/>
<reference evidence="3 4" key="1">
    <citation type="submission" date="2018-02" db="EMBL/GenBank/DDBJ databases">
        <title>Comparative genomes isolates from brazilian mangrove.</title>
        <authorList>
            <person name="Araujo J.E."/>
            <person name="Taketani R.G."/>
            <person name="Silva M.C.P."/>
            <person name="Loureco M.V."/>
            <person name="Andreote F.D."/>
        </authorList>
    </citation>
    <scope>NUCLEOTIDE SEQUENCE [LARGE SCALE GENOMIC DNA]</scope>
    <source>
        <strain evidence="3 4">Nap-Phe MGV</strain>
    </source>
</reference>
<accession>A0A2S8GJ99</accession>
<feature type="compositionally biased region" description="Polar residues" evidence="1">
    <location>
        <begin position="53"/>
        <end position="73"/>
    </location>
</feature>
<proteinExistence type="predicted"/>
<feature type="compositionally biased region" description="Low complexity" evidence="1">
    <location>
        <begin position="375"/>
        <end position="387"/>
    </location>
</feature>
<dbReference type="Proteomes" id="UP000237819">
    <property type="component" value="Unassembled WGS sequence"/>
</dbReference>
<feature type="compositionally biased region" description="Polar residues" evidence="1">
    <location>
        <begin position="392"/>
        <end position="434"/>
    </location>
</feature>
<dbReference type="Pfam" id="PF01345">
    <property type="entry name" value="DUF11"/>
    <property type="match status" value="4"/>
</dbReference>
<feature type="compositionally biased region" description="Low complexity" evidence="1">
    <location>
        <begin position="88"/>
        <end position="98"/>
    </location>
</feature>
<dbReference type="NCBIfam" id="TIGR01451">
    <property type="entry name" value="B_ant_repeat"/>
    <property type="match status" value="1"/>
</dbReference>
<feature type="compositionally biased region" description="Low complexity" evidence="1">
    <location>
        <begin position="352"/>
        <end position="367"/>
    </location>
</feature>
<feature type="compositionally biased region" description="Polar residues" evidence="1">
    <location>
        <begin position="139"/>
        <end position="157"/>
    </location>
</feature>
<feature type="compositionally biased region" description="Low complexity" evidence="1">
    <location>
        <begin position="107"/>
        <end position="133"/>
    </location>
</feature>
<protein>
    <recommendedName>
        <fullName evidence="2">DUF11 domain-containing protein</fullName>
    </recommendedName>
</protein>
<dbReference type="EMBL" id="PUHZ01000019">
    <property type="protein sequence ID" value="PQO44508.1"/>
    <property type="molecule type" value="Genomic_DNA"/>
</dbReference>
<feature type="compositionally biased region" description="Low complexity" evidence="1">
    <location>
        <begin position="158"/>
        <end position="170"/>
    </location>
</feature>
<feature type="compositionally biased region" description="Low complexity" evidence="1">
    <location>
        <begin position="320"/>
        <end position="329"/>
    </location>
</feature>
<dbReference type="InterPro" id="IPR051172">
    <property type="entry name" value="Chlamydia_OmcB"/>
</dbReference>
<name>A0A2S8GJ99_9BACT</name>
<feature type="compositionally biased region" description="Low complexity" evidence="1">
    <location>
        <begin position="299"/>
        <end position="310"/>
    </location>
</feature>
<feature type="domain" description="DUF11" evidence="2">
    <location>
        <begin position="698"/>
        <end position="768"/>
    </location>
</feature>
<evidence type="ECO:0000259" key="2">
    <source>
        <dbReference type="Pfam" id="PF01345"/>
    </source>
</evidence>
<feature type="compositionally biased region" description="Polar residues" evidence="1">
    <location>
        <begin position="195"/>
        <end position="204"/>
    </location>
</feature>
<feature type="region of interest" description="Disordered" evidence="1">
    <location>
        <begin position="263"/>
        <end position="282"/>
    </location>
</feature>
<dbReference type="InterPro" id="IPR001434">
    <property type="entry name" value="OmcB-like_DUF11"/>
</dbReference>
<evidence type="ECO:0000313" key="4">
    <source>
        <dbReference type="Proteomes" id="UP000237819"/>
    </source>
</evidence>
<feature type="region of interest" description="Disordered" evidence="1">
    <location>
        <begin position="41"/>
        <end position="241"/>
    </location>
</feature>
<feature type="domain" description="DUF11" evidence="2">
    <location>
        <begin position="477"/>
        <end position="565"/>
    </location>
</feature>
<organism evidence="3 4">
    <name type="scientific">Blastopirellula marina</name>
    <dbReference type="NCBI Taxonomy" id="124"/>
    <lineage>
        <taxon>Bacteria</taxon>
        <taxon>Pseudomonadati</taxon>
        <taxon>Planctomycetota</taxon>
        <taxon>Planctomycetia</taxon>
        <taxon>Pirellulales</taxon>
        <taxon>Pirellulaceae</taxon>
        <taxon>Blastopirellula</taxon>
    </lineage>
</organism>
<comment type="caution">
    <text evidence="3">The sequence shown here is derived from an EMBL/GenBank/DDBJ whole genome shotgun (WGS) entry which is preliminary data.</text>
</comment>
<dbReference type="PANTHER" id="PTHR34819">
    <property type="entry name" value="LARGE CYSTEINE-RICH PERIPLASMIC PROTEIN OMCB"/>
    <property type="match status" value="1"/>
</dbReference>
<dbReference type="InterPro" id="IPR013783">
    <property type="entry name" value="Ig-like_fold"/>
</dbReference>
<evidence type="ECO:0000256" key="1">
    <source>
        <dbReference type="SAM" id="MobiDB-lite"/>
    </source>
</evidence>
<feature type="region of interest" description="Disordered" evidence="1">
    <location>
        <begin position="293"/>
        <end position="441"/>
    </location>
</feature>
<gene>
    <name evidence="3" type="ORF">C5Y93_19040</name>
</gene>
<dbReference type="Gene3D" id="2.60.40.10">
    <property type="entry name" value="Immunoglobulins"/>
    <property type="match status" value="3"/>
</dbReference>
<feature type="domain" description="DUF11" evidence="2">
    <location>
        <begin position="812"/>
        <end position="913"/>
    </location>
</feature>
<evidence type="ECO:0000313" key="3">
    <source>
        <dbReference type="EMBL" id="PQO44508.1"/>
    </source>
</evidence>
<dbReference type="InterPro" id="IPR047589">
    <property type="entry name" value="DUF11_rpt"/>
</dbReference>
<dbReference type="PANTHER" id="PTHR34819:SF3">
    <property type="entry name" value="CELL SURFACE PROTEIN"/>
    <property type="match status" value="1"/>
</dbReference>
<sequence>MEARKKSRMLGKDAMKNIYLRLAVIGGVVALGATAIGQSMMASKTPDEPTPQPIQQAGTSDNATAQPSISSFPDSKMVLASAEAPVGASASTEAAPTQPTAPPPRPSGYSGYSSSYGATSNPAASSDNPAASGNDDDTSPSGSKVQQYLSRGGSTEDSQAASNPAAASAQDTPAPPSTSSFGSRYGVSGGSSYGAQDNASASPPSGTPPKPQSFATDGAGTRSAETGNPAAPPTRVQLGDTAAVAEEAAAVVSGAASRFAAQAEGAVEDASSAVEGAVEGASSRFSGMVNSAAQSISDQANSAAEAAEQAMPQPIPTQPSYGSSYGSSYATGDASDTTPPNPTRFSAPPSPSSASASSAGSSYGSAAPPSPSPAQPEAMQSSPAQPSVIGSAESTPYNSTRGFSDSQMPSRESYSAQPNSQPATTSQPAATQYSEPPAIAARSASMSAASVALVSDRPGESRWEGDQTPSIRLEKIAPPEVQVGRVTTFELHVENISGVEASDVTVHDMVPAGAQLDSTTPKAEKDQDGRLVWHLGTLKPKERKTIKLQIVPLEEGNIGSVASVSFAAKASVKSIVTRPQLTISQASSAKVLAGNQLGISITINNPGTGAATGVVLEENVPEIFSHPAGKELEFEVGTLKPGESRTLDLVLNATAAGQVQNLLYARADGNLEAKHALALEVIAPKLQVAMTGPTKRYLDMPAKYTVSVSNPGTAPAHNIDLVTYLPTGMKFMEANNAGQYDATRRAVFWSLAELPPNDAGSVELVVLPIEAGDHRLHVEGSAAKGLTAKAESTVQVEGLAALAFEVSDLADPIEVGKETTYEIKIDNQGSKEATNVNVVAALPPGMQPLSADGDVSGEVQGDKVFFQPISKIDPKQSVKLKVQVRGTAAGNHKISVQVTTNEIQTPITNQESTTVYSDH</sequence>
<feature type="domain" description="DUF11" evidence="2">
    <location>
        <begin position="585"/>
        <end position="665"/>
    </location>
</feature>